<accession>A0A9D4ICX4</accession>
<proteinExistence type="predicted"/>
<dbReference type="Gene3D" id="3.20.20.140">
    <property type="entry name" value="Metal-dependent hydrolases"/>
    <property type="match status" value="1"/>
</dbReference>
<evidence type="ECO:0000313" key="1">
    <source>
        <dbReference type="EMBL" id="KAH3770691.1"/>
    </source>
</evidence>
<name>A0A9D4ICX4_DREPO</name>
<dbReference type="AlphaFoldDB" id="A0A9D4ICX4"/>
<dbReference type="EMBL" id="JAIWYP010000009">
    <property type="protein sequence ID" value="KAH3770691.1"/>
    <property type="molecule type" value="Genomic_DNA"/>
</dbReference>
<evidence type="ECO:0000313" key="2">
    <source>
        <dbReference type="Proteomes" id="UP000828390"/>
    </source>
</evidence>
<organism evidence="1 2">
    <name type="scientific">Dreissena polymorpha</name>
    <name type="common">Zebra mussel</name>
    <name type="synonym">Mytilus polymorpha</name>
    <dbReference type="NCBI Taxonomy" id="45954"/>
    <lineage>
        <taxon>Eukaryota</taxon>
        <taxon>Metazoa</taxon>
        <taxon>Spiralia</taxon>
        <taxon>Lophotrochozoa</taxon>
        <taxon>Mollusca</taxon>
        <taxon>Bivalvia</taxon>
        <taxon>Autobranchia</taxon>
        <taxon>Heteroconchia</taxon>
        <taxon>Euheterodonta</taxon>
        <taxon>Imparidentia</taxon>
        <taxon>Neoheterodontei</taxon>
        <taxon>Myida</taxon>
        <taxon>Dreissenoidea</taxon>
        <taxon>Dreissenidae</taxon>
        <taxon>Dreissena</taxon>
    </lineage>
</organism>
<dbReference type="Proteomes" id="UP000828390">
    <property type="component" value="Unassembled WGS sequence"/>
</dbReference>
<dbReference type="InterPro" id="IPR032466">
    <property type="entry name" value="Metal_Hydrolase"/>
</dbReference>
<comment type="caution">
    <text evidence="1">The sequence shown here is derived from an EMBL/GenBank/DDBJ whole genome shotgun (WGS) entry which is preliminary data.</text>
</comment>
<gene>
    <name evidence="1" type="ORF">DPMN_171983</name>
</gene>
<keyword evidence="2" id="KW-1185">Reference proteome</keyword>
<reference evidence="1" key="1">
    <citation type="journal article" date="2019" name="bioRxiv">
        <title>The Genome of the Zebra Mussel, Dreissena polymorpha: A Resource for Invasive Species Research.</title>
        <authorList>
            <person name="McCartney M.A."/>
            <person name="Auch B."/>
            <person name="Kono T."/>
            <person name="Mallez S."/>
            <person name="Zhang Y."/>
            <person name="Obille A."/>
            <person name="Becker A."/>
            <person name="Abrahante J.E."/>
            <person name="Garbe J."/>
            <person name="Badalamenti J.P."/>
            <person name="Herman A."/>
            <person name="Mangelson H."/>
            <person name="Liachko I."/>
            <person name="Sullivan S."/>
            <person name="Sone E.D."/>
            <person name="Koren S."/>
            <person name="Silverstein K.A.T."/>
            <person name="Beckman K.B."/>
            <person name="Gohl D.M."/>
        </authorList>
    </citation>
    <scope>NUCLEOTIDE SEQUENCE</scope>
    <source>
        <strain evidence="1">Duluth1</strain>
        <tissue evidence="1">Whole animal</tissue>
    </source>
</reference>
<reference evidence="1" key="2">
    <citation type="submission" date="2020-11" db="EMBL/GenBank/DDBJ databases">
        <authorList>
            <person name="McCartney M.A."/>
            <person name="Auch B."/>
            <person name="Kono T."/>
            <person name="Mallez S."/>
            <person name="Becker A."/>
            <person name="Gohl D.M."/>
            <person name="Silverstein K.A.T."/>
            <person name="Koren S."/>
            <person name="Bechman K.B."/>
            <person name="Herman A."/>
            <person name="Abrahante J.E."/>
            <person name="Garbe J."/>
        </authorList>
    </citation>
    <scope>NUCLEOTIDE SEQUENCE</scope>
    <source>
        <strain evidence="1">Duluth1</strain>
        <tissue evidence="1">Whole animal</tissue>
    </source>
</reference>
<protein>
    <submittedName>
        <fullName evidence="1">Uncharacterized protein</fullName>
    </submittedName>
</protein>
<dbReference type="SUPFAM" id="SSF51556">
    <property type="entry name" value="Metallo-dependent hydrolases"/>
    <property type="match status" value="1"/>
</dbReference>
<sequence length="255" mass="28629">MCIIKNLGFRSIDEAMIYLHRLPLAIPADSCLYERDRKRMERICRRFLWHVPDEFHVPRVNSRALLFHWRVLAAMEVRKAEVVLESGRVQLEVRKVAVSPESGRVQLEVRGVAVVPESGRVQLECDMEVLGRDVVQEWECPRNVVPSAFDSHFHLDRSGRVLQVYSLERLIGHAEGPVPEVPVQVSGGVAVFCDPATYPEVYPCAPGFGSAVGLHPKKPHASVEGAVRLVEEELRKEGVVALGEIGLDWTTPDQE</sequence>